<reference evidence="5 6" key="1">
    <citation type="submission" date="2020-04" db="EMBL/GenBank/DDBJ databases">
        <title>Perkinsus olseni comparative genomics.</title>
        <authorList>
            <person name="Bogema D.R."/>
        </authorList>
    </citation>
    <scope>NUCLEOTIDE SEQUENCE [LARGE SCALE GENOMIC DNA]</scope>
    <source>
        <strain evidence="5">ATCC PRA-205</strain>
    </source>
</reference>
<evidence type="ECO:0000313" key="5">
    <source>
        <dbReference type="EMBL" id="KAF4747976.1"/>
    </source>
</evidence>
<feature type="region of interest" description="Disordered" evidence="3">
    <location>
        <begin position="1"/>
        <end position="44"/>
    </location>
</feature>
<dbReference type="SMART" id="SM00360">
    <property type="entry name" value="RRM"/>
    <property type="match status" value="1"/>
</dbReference>
<evidence type="ECO:0000259" key="4">
    <source>
        <dbReference type="PROSITE" id="PS50102"/>
    </source>
</evidence>
<dbReference type="GO" id="GO:0003723">
    <property type="term" value="F:RNA binding"/>
    <property type="evidence" value="ECO:0007669"/>
    <property type="project" value="UniProtKB-UniRule"/>
</dbReference>
<dbReference type="Gene3D" id="3.30.70.330">
    <property type="match status" value="1"/>
</dbReference>
<gene>
    <name evidence="5" type="ORF">FOZ62_004796</name>
</gene>
<evidence type="ECO:0000256" key="1">
    <source>
        <dbReference type="ARBA" id="ARBA00022884"/>
    </source>
</evidence>
<dbReference type="InterPro" id="IPR035979">
    <property type="entry name" value="RBD_domain_sf"/>
</dbReference>
<evidence type="ECO:0000256" key="3">
    <source>
        <dbReference type="SAM" id="MobiDB-lite"/>
    </source>
</evidence>
<dbReference type="EMBL" id="JABANM010005213">
    <property type="protein sequence ID" value="KAF4747976.1"/>
    <property type="molecule type" value="Genomic_DNA"/>
</dbReference>
<dbReference type="InterPro" id="IPR052462">
    <property type="entry name" value="SLIRP/GR-RBP-like"/>
</dbReference>
<protein>
    <recommendedName>
        <fullName evidence="4">RRM domain-containing protein</fullName>
    </recommendedName>
</protein>
<feature type="domain" description="RRM" evidence="4">
    <location>
        <begin position="47"/>
        <end position="139"/>
    </location>
</feature>
<feature type="compositionally biased region" description="Polar residues" evidence="3">
    <location>
        <begin position="1"/>
        <end position="16"/>
    </location>
</feature>
<feature type="compositionally biased region" description="Polar residues" evidence="3">
    <location>
        <begin position="23"/>
        <end position="38"/>
    </location>
</feature>
<evidence type="ECO:0000313" key="6">
    <source>
        <dbReference type="Proteomes" id="UP000574390"/>
    </source>
</evidence>
<dbReference type="InterPro" id="IPR012677">
    <property type="entry name" value="Nucleotide-bd_a/b_plait_sf"/>
</dbReference>
<comment type="caution">
    <text evidence="5">The sequence shown here is derived from an EMBL/GenBank/DDBJ whole genome shotgun (WGS) entry which is preliminary data.</text>
</comment>
<name>A0A7J6TUA4_PEROL</name>
<organism evidence="5 6">
    <name type="scientific">Perkinsus olseni</name>
    <name type="common">Perkinsus atlanticus</name>
    <dbReference type="NCBI Taxonomy" id="32597"/>
    <lineage>
        <taxon>Eukaryota</taxon>
        <taxon>Sar</taxon>
        <taxon>Alveolata</taxon>
        <taxon>Perkinsozoa</taxon>
        <taxon>Perkinsea</taxon>
        <taxon>Perkinsida</taxon>
        <taxon>Perkinsidae</taxon>
        <taxon>Perkinsus</taxon>
    </lineage>
</organism>
<dbReference type="Proteomes" id="UP000574390">
    <property type="component" value="Unassembled WGS sequence"/>
</dbReference>
<dbReference type="SUPFAM" id="SSF54928">
    <property type="entry name" value="RNA-binding domain, RBD"/>
    <property type="match status" value="1"/>
</dbReference>
<sequence length="203" mass="22223">MSQANRITGVDGQNSPAGDMSGYSANTPSVGMSPTGSSAERPIRTGPKIFIGGVPYTATEKDVADFFSQFGPVVSAEIKMDKVTGRSRGFGFVVFETAEGKMGAMRRKGELYLHNRQINIGEVVRGLSMRKLALGVGTTEINHRCFIPLPVPSTVLDSMTSTQPCKMRELWFSFTGFGRSWENGKEKFLFVFIFFSPISADNR</sequence>
<accession>A0A7J6TUA4</accession>
<dbReference type="AlphaFoldDB" id="A0A7J6TUA4"/>
<dbReference type="Pfam" id="PF00076">
    <property type="entry name" value="RRM_1"/>
    <property type="match status" value="1"/>
</dbReference>
<dbReference type="PROSITE" id="PS50102">
    <property type="entry name" value="RRM"/>
    <property type="match status" value="1"/>
</dbReference>
<evidence type="ECO:0000256" key="2">
    <source>
        <dbReference type="PROSITE-ProRule" id="PRU00176"/>
    </source>
</evidence>
<dbReference type="InterPro" id="IPR000504">
    <property type="entry name" value="RRM_dom"/>
</dbReference>
<dbReference type="PANTHER" id="PTHR48027">
    <property type="entry name" value="HETEROGENEOUS NUCLEAR RIBONUCLEOPROTEIN 87F-RELATED"/>
    <property type="match status" value="1"/>
</dbReference>
<proteinExistence type="predicted"/>
<keyword evidence="1 2" id="KW-0694">RNA-binding</keyword>